<organism evidence="6 7">
    <name type="scientific">Actinomadura macrotermitis</name>
    <dbReference type="NCBI Taxonomy" id="2585200"/>
    <lineage>
        <taxon>Bacteria</taxon>
        <taxon>Bacillati</taxon>
        <taxon>Actinomycetota</taxon>
        <taxon>Actinomycetes</taxon>
        <taxon>Streptosporangiales</taxon>
        <taxon>Thermomonosporaceae</taxon>
        <taxon>Actinomadura</taxon>
    </lineage>
</organism>
<dbReference type="OrthoDB" id="3528955at2"/>
<proteinExistence type="predicted"/>
<keyword evidence="1" id="KW-0805">Transcription regulation</keyword>
<feature type="domain" description="HTH tetR-type" evidence="5">
    <location>
        <begin position="16"/>
        <end position="74"/>
    </location>
</feature>
<evidence type="ECO:0000256" key="2">
    <source>
        <dbReference type="ARBA" id="ARBA00023125"/>
    </source>
</evidence>
<evidence type="ECO:0000259" key="5">
    <source>
        <dbReference type="PROSITE" id="PS50977"/>
    </source>
</evidence>
<dbReference type="EMBL" id="WEGH01000002">
    <property type="protein sequence ID" value="MQY05635.1"/>
    <property type="molecule type" value="Genomic_DNA"/>
</dbReference>
<keyword evidence="2 4" id="KW-0238">DNA-binding</keyword>
<dbReference type="InterPro" id="IPR050109">
    <property type="entry name" value="HTH-type_TetR-like_transc_reg"/>
</dbReference>
<protein>
    <recommendedName>
        <fullName evidence="5">HTH tetR-type domain-containing protein</fullName>
    </recommendedName>
</protein>
<evidence type="ECO:0000256" key="1">
    <source>
        <dbReference type="ARBA" id="ARBA00023015"/>
    </source>
</evidence>
<dbReference type="PANTHER" id="PTHR30055:SF234">
    <property type="entry name" value="HTH-TYPE TRANSCRIPTIONAL REGULATOR BETI"/>
    <property type="match status" value="1"/>
</dbReference>
<name>A0A7K0BWT0_9ACTN</name>
<dbReference type="Gene3D" id="1.10.357.10">
    <property type="entry name" value="Tetracycline Repressor, domain 2"/>
    <property type="match status" value="1"/>
</dbReference>
<dbReference type="AlphaFoldDB" id="A0A7K0BWT0"/>
<evidence type="ECO:0000313" key="7">
    <source>
        <dbReference type="Proteomes" id="UP000487268"/>
    </source>
</evidence>
<dbReference type="GO" id="GO:0003700">
    <property type="term" value="F:DNA-binding transcription factor activity"/>
    <property type="evidence" value="ECO:0007669"/>
    <property type="project" value="TreeGrafter"/>
</dbReference>
<dbReference type="PANTHER" id="PTHR30055">
    <property type="entry name" value="HTH-TYPE TRANSCRIPTIONAL REGULATOR RUTR"/>
    <property type="match status" value="1"/>
</dbReference>
<dbReference type="SUPFAM" id="SSF46689">
    <property type="entry name" value="Homeodomain-like"/>
    <property type="match status" value="1"/>
</dbReference>
<accession>A0A7K0BWT0</accession>
<evidence type="ECO:0000313" key="6">
    <source>
        <dbReference type="EMBL" id="MQY05635.1"/>
    </source>
</evidence>
<keyword evidence="7" id="KW-1185">Reference proteome</keyword>
<sequence>MSPRQYEMGRRKAAVDETRARIIRATRDLLVDDGVVAVDAIARRADVSRATVYYQFGTKTGLLEALCDDLAARGRIEHIAEAFARPGPRDALAGFVRAMAGFWGADRACIRRLHGLAALDAEVGQVIAARDERRRMGAEVLAQRLAGGTGHRRLGVLIFTLTGFAVFDSLAEDGETADAVPTVLGLLDAAIAGGPVDRRMPPETAGS</sequence>
<reference evidence="6 7" key="1">
    <citation type="submission" date="2019-10" db="EMBL/GenBank/DDBJ databases">
        <title>Actinomadura rubteroloni sp. nov. and Actinomadura macrotermitis sp. nov., isolated from the gut of fungus growing-termite Macrotermes natalensis.</title>
        <authorList>
            <person name="Benndorf R."/>
            <person name="Martin K."/>
            <person name="Kuefner M."/>
            <person name="De Beer W."/>
            <person name="Kaster A.-K."/>
            <person name="Vollmers J."/>
            <person name="Poulsen M."/>
            <person name="Beemelmanns C."/>
        </authorList>
    </citation>
    <scope>NUCLEOTIDE SEQUENCE [LARGE SCALE GENOMIC DNA]</scope>
    <source>
        <strain evidence="6 7">RB68</strain>
    </source>
</reference>
<feature type="DNA-binding region" description="H-T-H motif" evidence="4">
    <location>
        <begin position="37"/>
        <end position="56"/>
    </location>
</feature>
<keyword evidence="3" id="KW-0804">Transcription</keyword>
<dbReference type="PROSITE" id="PS50977">
    <property type="entry name" value="HTH_TETR_2"/>
    <property type="match status" value="1"/>
</dbReference>
<dbReference type="InterPro" id="IPR001647">
    <property type="entry name" value="HTH_TetR"/>
</dbReference>
<dbReference type="GO" id="GO:0000976">
    <property type="term" value="F:transcription cis-regulatory region binding"/>
    <property type="evidence" value="ECO:0007669"/>
    <property type="project" value="TreeGrafter"/>
</dbReference>
<evidence type="ECO:0000256" key="3">
    <source>
        <dbReference type="ARBA" id="ARBA00023163"/>
    </source>
</evidence>
<dbReference type="RefSeq" id="WP_153533787.1">
    <property type="nucleotide sequence ID" value="NZ_WEGH01000002.1"/>
</dbReference>
<comment type="caution">
    <text evidence="6">The sequence shown here is derived from an EMBL/GenBank/DDBJ whole genome shotgun (WGS) entry which is preliminary data.</text>
</comment>
<dbReference type="Proteomes" id="UP000487268">
    <property type="component" value="Unassembled WGS sequence"/>
</dbReference>
<dbReference type="InterPro" id="IPR009057">
    <property type="entry name" value="Homeodomain-like_sf"/>
</dbReference>
<dbReference type="Pfam" id="PF00440">
    <property type="entry name" value="TetR_N"/>
    <property type="match status" value="1"/>
</dbReference>
<evidence type="ECO:0000256" key="4">
    <source>
        <dbReference type="PROSITE-ProRule" id="PRU00335"/>
    </source>
</evidence>
<gene>
    <name evidence="6" type="ORF">ACRB68_37120</name>
</gene>